<gene>
    <name evidence="2" type="ORF">HII17_12470</name>
</gene>
<dbReference type="InterPro" id="IPR007139">
    <property type="entry name" value="DUF349"/>
</dbReference>
<keyword evidence="3" id="KW-1185">Reference proteome</keyword>
<sequence length="936" mass="106870">MIFSKLFSNKANWQHKDASVRVNSIENELSLSNEQDVQIICQIAKQDISDLVRRAALIRLNDVNQWLAIGLNDRAASIVKLSEKKIIESLSLEKSPLSVTEKLSILSKLNKGATEQVLASSNDPELVIALCDNLTKPHQVIALFSQKNNEQVQRHIVNKTDDISILEKLRKKAKLPVIVRLINEKVETEKLAAEKPASITKDTQLVLSKLLALKDSCLDYNVIIEKRGSLNSEWENLQKEFDCLTTEKIEEFTEKHNSIEETLTKVFIAKEEKYQQQKIAEEVEKHKESARQSFSTFIEQQNVVLTNAIFENQTIEQTQLNEQISVFESDVMQSPLSDKEKQGFNSKAQSLKNKLLKAEDIANSVTNATHLISKMSQQTPPLVQAELTDKQQFFKHWLSEWHENLTLAEGVLPESIVSAFNEISDKWLSALTPLEQEQHKLTAQCKRKAADIKRLLASGKYNAAFGVFNKFKGLYQSLLPEFQRKITRDYEHLSEQIAELSDWEHYIATPRKQQLLAEIKHLAETPLDNPSKQANKVKEYRKTWNSLGHADEEIDKKLNDEFNQACEIAFAPCRQFYAEQDKIRENHLNARNTLIDEASLLTKTLTVEPIDYKALEGAFNKLIQQWRNAGEVDRSQYKKVNEQFIATTKPIKQALNQYHESNVTLKTKLIKNAEQCLLEEDVFNAVEQVKSLQKQWKTIGYAGIKKENALWREFRKVNDNVFSRRTELQDSRKKESDVKTKEVTEFLTSLRQDTKNIQQSQESLANAIKQANTKLKAIKSDRLVNKEVIAGLESFIDECAEQVKAIRTQAIHASWIGLFEIVDLLATGALSKESVADSSQFAELTEVFAKKLTDTLSNNSEENREQLTLELEIIAGIDSPKEAQAQRMALQVEIMQLKMTSGQLMSTEEKLWQWLAAGPLTELDIPLINRIKKVFL</sequence>
<evidence type="ECO:0000313" key="3">
    <source>
        <dbReference type="Proteomes" id="UP000568664"/>
    </source>
</evidence>
<dbReference type="Pfam" id="PF03993">
    <property type="entry name" value="DUF349"/>
    <property type="match status" value="2"/>
</dbReference>
<feature type="coiled-coil region" evidence="1">
    <location>
        <begin position="750"/>
        <end position="781"/>
    </location>
</feature>
<organism evidence="2 3">
    <name type="scientific">Thalassotalea algicola</name>
    <dbReference type="NCBI Taxonomy" id="2716224"/>
    <lineage>
        <taxon>Bacteria</taxon>
        <taxon>Pseudomonadati</taxon>
        <taxon>Pseudomonadota</taxon>
        <taxon>Gammaproteobacteria</taxon>
        <taxon>Alteromonadales</taxon>
        <taxon>Colwelliaceae</taxon>
        <taxon>Thalassotalea</taxon>
    </lineage>
</organism>
<accession>A0A7Y0LDP2</accession>
<dbReference type="EMBL" id="JABBXH010000004">
    <property type="protein sequence ID" value="NMP32377.1"/>
    <property type="molecule type" value="Genomic_DNA"/>
</dbReference>
<protein>
    <submittedName>
        <fullName evidence="2">DUF349 domain-containing protein</fullName>
    </submittedName>
</protein>
<comment type="caution">
    <text evidence="2">The sequence shown here is derived from an EMBL/GenBank/DDBJ whole genome shotgun (WGS) entry which is preliminary data.</text>
</comment>
<evidence type="ECO:0000313" key="2">
    <source>
        <dbReference type="EMBL" id="NMP32377.1"/>
    </source>
</evidence>
<keyword evidence="1" id="KW-0175">Coiled coil</keyword>
<name>A0A7Y0LDP2_9GAMM</name>
<proteinExistence type="predicted"/>
<reference evidence="2 3" key="1">
    <citation type="submission" date="2020-04" db="EMBL/GenBank/DDBJ databases">
        <title>Thalassotalea sp. M1531, isolated from the surface of marine red alga.</title>
        <authorList>
            <person name="Pang L."/>
            <person name="Lu D.-C."/>
        </authorList>
    </citation>
    <scope>NUCLEOTIDE SEQUENCE [LARGE SCALE GENOMIC DNA]</scope>
    <source>
        <strain evidence="2 3">M1531</strain>
    </source>
</reference>
<dbReference type="AlphaFoldDB" id="A0A7Y0LDP2"/>
<dbReference type="RefSeq" id="WP_169075717.1">
    <property type="nucleotide sequence ID" value="NZ_JABBXH010000004.1"/>
</dbReference>
<evidence type="ECO:0000256" key="1">
    <source>
        <dbReference type="SAM" id="Coils"/>
    </source>
</evidence>
<dbReference type="Proteomes" id="UP000568664">
    <property type="component" value="Unassembled WGS sequence"/>
</dbReference>